<protein>
    <submittedName>
        <fullName evidence="1">Uncharacterized protein</fullName>
    </submittedName>
</protein>
<dbReference type="EMBL" id="LAZR01004238">
    <property type="protein sequence ID" value="KKN10506.1"/>
    <property type="molecule type" value="Genomic_DNA"/>
</dbReference>
<accession>A0A0F9QBF6</accession>
<evidence type="ECO:0000313" key="1">
    <source>
        <dbReference type="EMBL" id="KKN10506.1"/>
    </source>
</evidence>
<dbReference type="AlphaFoldDB" id="A0A0F9QBF6"/>
<name>A0A0F9QBF6_9ZZZZ</name>
<gene>
    <name evidence="1" type="ORF">LCGC14_1035910</name>
</gene>
<reference evidence="1" key="1">
    <citation type="journal article" date="2015" name="Nature">
        <title>Complex archaea that bridge the gap between prokaryotes and eukaryotes.</title>
        <authorList>
            <person name="Spang A."/>
            <person name="Saw J.H."/>
            <person name="Jorgensen S.L."/>
            <person name="Zaremba-Niedzwiedzka K."/>
            <person name="Martijn J."/>
            <person name="Lind A.E."/>
            <person name="van Eijk R."/>
            <person name="Schleper C."/>
            <person name="Guy L."/>
            <person name="Ettema T.J."/>
        </authorList>
    </citation>
    <scope>NUCLEOTIDE SEQUENCE</scope>
</reference>
<comment type="caution">
    <text evidence="1">The sequence shown here is derived from an EMBL/GenBank/DDBJ whole genome shotgun (WGS) entry which is preliminary data.</text>
</comment>
<organism evidence="1">
    <name type="scientific">marine sediment metagenome</name>
    <dbReference type="NCBI Taxonomy" id="412755"/>
    <lineage>
        <taxon>unclassified sequences</taxon>
        <taxon>metagenomes</taxon>
        <taxon>ecological metagenomes</taxon>
    </lineage>
</organism>
<sequence>MSTALDFIRVASGDITGTNFSSQLLRLIFKADMMNRKKLEQVFPVHVKLHKWWLDSDPEPTDQQIHEFVKNQESLWK</sequence>
<proteinExistence type="predicted"/>